<dbReference type="EMBL" id="CAJRGZ010000017">
    <property type="protein sequence ID" value="CAG5156537.1"/>
    <property type="molecule type" value="Genomic_DNA"/>
</dbReference>
<keyword evidence="2" id="KW-1185">Reference proteome</keyword>
<reference evidence="1" key="1">
    <citation type="submission" date="2021-05" db="EMBL/GenBank/DDBJ databases">
        <authorList>
            <person name="Stam R."/>
        </authorList>
    </citation>
    <scope>NUCLEOTIDE SEQUENCE</scope>
    <source>
        <strain evidence="1">CS162</strain>
    </source>
</reference>
<dbReference type="InterPro" id="IPR022085">
    <property type="entry name" value="OpdG"/>
</dbReference>
<dbReference type="PANTHER" id="PTHR38797:SF4">
    <property type="entry name" value="NUCLEAR PORE COMPLEX PROTEIN NUP85"/>
    <property type="match status" value="1"/>
</dbReference>
<dbReference type="RefSeq" id="XP_043167880.1">
    <property type="nucleotide sequence ID" value="XM_043311945.1"/>
</dbReference>
<gene>
    <name evidence="1" type="ORF">ALTATR162_LOCUS4334</name>
</gene>
<name>A0A8J2I1G2_9PLEO</name>
<evidence type="ECO:0000313" key="1">
    <source>
        <dbReference type="EMBL" id="CAG5156537.1"/>
    </source>
</evidence>
<dbReference type="PANTHER" id="PTHR38797">
    <property type="entry name" value="NUCLEAR PORE COMPLEX PROTEIN NUP85-RELATED"/>
    <property type="match status" value="1"/>
</dbReference>
<dbReference type="OrthoDB" id="3753404at2759"/>
<dbReference type="Pfam" id="PF12311">
    <property type="entry name" value="DUF3632"/>
    <property type="match status" value="1"/>
</dbReference>
<sequence length="309" mass="34069">MDSSVEFEEFPQPAPSQLALLQIYTDVLEGNDIPGTAAKRIHNWVLSVPESDNSYNTYSAYYEVLRVLFSGARALSSRKQLQILADLTVELTKLPNVYNNTDDPIEITQNNTPKSIEWGEGLLVVSGLPDFVAWIEDDLNGGPLQFRPQDTEVVGLGGQQQISRIAEGRYTNINTFAALIARQHPPQGSPLCSCVEFAFATFAFLEHGPNTNYDKEAHLTVRAAATWLIIAGEELVASGSPSTKYDYTSRTGSLWEAEGGTNAVDDKRLRFWKDRFQQIRESGRLVSQEAVDATIEAAAVLDRLIAAQG</sequence>
<dbReference type="GeneID" id="67015990"/>
<dbReference type="InterPro" id="IPR053204">
    <property type="entry name" value="Oxopyrrolidines_Biosynth-assoc"/>
</dbReference>
<accession>A0A8J2I1G2</accession>
<dbReference type="AlphaFoldDB" id="A0A8J2I1G2"/>
<dbReference type="Proteomes" id="UP000676310">
    <property type="component" value="Unassembled WGS sequence"/>
</dbReference>
<comment type="caution">
    <text evidence="1">The sequence shown here is derived from an EMBL/GenBank/DDBJ whole genome shotgun (WGS) entry which is preliminary data.</text>
</comment>
<organism evidence="1 2">
    <name type="scientific">Alternaria atra</name>
    <dbReference type="NCBI Taxonomy" id="119953"/>
    <lineage>
        <taxon>Eukaryota</taxon>
        <taxon>Fungi</taxon>
        <taxon>Dikarya</taxon>
        <taxon>Ascomycota</taxon>
        <taxon>Pezizomycotina</taxon>
        <taxon>Dothideomycetes</taxon>
        <taxon>Pleosporomycetidae</taxon>
        <taxon>Pleosporales</taxon>
        <taxon>Pleosporineae</taxon>
        <taxon>Pleosporaceae</taxon>
        <taxon>Alternaria</taxon>
        <taxon>Alternaria sect. Ulocladioides</taxon>
    </lineage>
</organism>
<proteinExistence type="predicted"/>
<protein>
    <submittedName>
        <fullName evidence="1">Uncharacterized protein</fullName>
    </submittedName>
</protein>
<evidence type="ECO:0000313" key="2">
    <source>
        <dbReference type="Proteomes" id="UP000676310"/>
    </source>
</evidence>